<reference evidence="9 10" key="1">
    <citation type="submission" date="2015-09" db="EMBL/GenBank/DDBJ databases">
        <title>A metagenomics-based metabolic model of nitrate-dependent anaerobic oxidation of methane by Methanoperedens-like archaea.</title>
        <authorList>
            <person name="Arshad A."/>
            <person name="Speth D.R."/>
            <person name="De Graaf R.M."/>
            <person name="Op Den Camp H.J."/>
            <person name="Jetten M.S."/>
            <person name="Welte C.U."/>
        </authorList>
    </citation>
    <scope>NUCLEOTIDE SEQUENCE [LARGE SCALE GENOMIC DNA]</scope>
</reference>
<evidence type="ECO:0000256" key="2">
    <source>
        <dbReference type="ARBA" id="ARBA00022448"/>
    </source>
</evidence>
<accession>A0A0P8C9D9</accession>
<dbReference type="GO" id="GO:0005886">
    <property type="term" value="C:plasma membrane"/>
    <property type="evidence" value="ECO:0007669"/>
    <property type="project" value="UniProtKB-SubCell"/>
</dbReference>
<sequence length="83" mass="9244">MIGSTEMILIFGVIVLLFGASKLPELARSMGKASGEFKRAQRETELEMRRLDEPIRQEAGSISQNVQKLASDLNIKTEGKLHE</sequence>
<evidence type="ECO:0000256" key="5">
    <source>
        <dbReference type="ARBA" id="ARBA00022927"/>
    </source>
</evidence>
<dbReference type="Pfam" id="PF02416">
    <property type="entry name" value="TatA_B_E"/>
    <property type="match status" value="1"/>
</dbReference>
<dbReference type="Proteomes" id="UP000050360">
    <property type="component" value="Unassembled WGS sequence"/>
</dbReference>
<comment type="subcellular location">
    <subcellularLocation>
        <location evidence="1">Cell membrane</location>
        <topology evidence="1">Single-pass membrane protein</topology>
    </subcellularLocation>
</comment>
<keyword evidence="8" id="KW-0472">Membrane</keyword>
<comment type="caution">
    <text evidence="9">The sequence shown here is derived from an EMBL/GenBank/DDBJ whole genome shotgun (WGS) entry which is preliminary data.</text>
</comment>
<dbReference type="PANTHER" id="PTHR42982">
    <property type="entry name" value="SEC-INDEPENDENT PROTEIN TRANSLOCASE PROTEIN TATA"/>
    <property type="match status" value="1"/>
</dbReference>
<keyword evidence="7" id="KW-0811">Translocation</keyword>
<name>A0A0P8C9D9_9EURY</name>
<dbReference type="PANTHER" id="PTHR42982:SF1">
    <property type="entry name" value="SEC-INDEPENDENT PROTEIN TRANSLOCASE PROTEIN TATA"/>
    <property type="match status" value="1"/>
</dbReference>
<proteinExistence type="predicted"/>
<keyword evidence="4" id="KW-0812">Transmembrane</keyword>
<evidence type="ECO:0000256" key="8">
    <source>
        <dbReference type="ARBA" id="ARBA00023136"/>
    </source>
</evidence>
<evidence type="ECO:0000256" key="1">
    <source>
        <dbReference type="ARBA" id="ARBA00004162"/>
    </source>
</evidence>
<dbReference type="NCBIfam" id="TIGR01411">
    <property type="entry name" value="tatAE"/>
    <property type="match status" value="1"/>
</dbReference>
<evidence type="ECO:0000256" key="3">
    <source>
        <dbReference type="ARBA" id="ARBA00022475"/>
    </source>
</evidence>
<dbReference type="GO" id="GO:0043953">
    <property type="term" value="P:protein transport by the Tat complex"/>
    <property type="evidence" value="ECO:0007669"/>
    <property type="project" value="InterPro"/>
</dbReference>
<dbReference type="InterPro" id="IPR006312">
    <property type="entry name" value="TatA/E"/>
</dbReference>
<dbReference type="EMBL" id="LKCM01000151">
    <property type="protein sequence ID" value="KPQ43405.1"/>
    <property type="molecule type" value="Genomic_DNA"/>
</dbReference>
<dbReference type="PATRIC" id="fig|1719120.3.peg.2232"/>
<dbReference type="AlphaFoldDB" id="A0A0P8C9D9"/>
<keyword evidence="3" id="KW-1003">Cell membrane</keyword>
<evidence type="ECO:0000313" key="9">
    <source>
        <dbReference type="EMBL" id="KPQ43405.1"/>
    </source>
</evidence>
<organism evidence="9 10">
    <name type="scientific">Candidatus Methanoperedens nitratireducens</name>
    <dbReference type="NCBI Taxonomy" id="1392998"/>
    <lineage>
        <taxon>Archaea</taxon>
        <taxon>Methanobacteriati</taxon>
        <taxon>Methanobacteriota</taxon>
        <taxon>Stenosarchaea group</taxon>
        <taxon>Methanomicrobia</taxon>
        <taxon>Methanosarcinales</taxon>
        <taxon>ANME-2 cluster</taxon>
        <taxon>Candidatus Methanoperedentaceae</taxon>
        <taxon>Candidatus Methanoperedens</taxon>
    </lineage>
</organism>
<protein>
    <submittedName>
        <fullName evidence="9">Sec-independent protein translocase</fullName>
    </submittedName>
</protein>
<evidence type="ECO:0000256" key="6">
    <source>
        <dbReference type="ARBA" id="ARBA00022989"/>
    </source>
</evidence>
<keyword evidence="6" id="KW-1133">Transmembrane helix</keyword>
<evidence type="ECO:0000313" key="10">
    <source>
        <dbReference type="Proteomes" id="UP000050360"/>
    </source>
</evidence>
<keyword evidence="2" id="KW-0813">Transport</keyword>
<gene>
    <name evidence="9" type="primary">tatA_2</name>
    <name evidence="9" type="ORF">MPEBLZ_02043</name>
</gene>
<evidence type="ECO:0000256" key="7">
    <source>
        <dbReference type="ARBA" id="ARBA00023010"/>
    </source>
</evidence>
<dbReference type="Gene3D" id="1.20.5.3310">
    <property type="match status" value="1"/>
</dbReference>
<dbReference type="InterPro" id="IPR003369">
    <property type="entry name" value="TatA/B/E"/>
</dbReference>
<evidence type="ECO:0000256" key="4">
    <source>
        <dbReference type="ARBA" id="ARBA00022692"/>
    </source>
</evidence>
<keyword evidence="5" id="KW-0653">Protein transport</keyword>